<evidence type="ECO:0000256" key="3">
    <source>
        <dbReference type="ARBA" id="ARBA00012438"/>
    </source>
</evidence>
<dbReference type="RefSeq" id="WP_344117579.1">
    <property type="nucleotide sequence ID" value="NZ_BAAABW010000013.1"/>
</dbReference>
<dbReference type="CDD" id="cd00082">
    <property type="entry name" value="HisKA"/>
    <property type="match status" value="1"/>
</dbReference>
<evidence type="ECO:0000256" key="1">
    <source>
        <dbReference type="ARBA" id="ARBA00000085"/>
    </source>
</evidence>
<dbReference type="InterPro" id="IPR005467">
    <property type="entry name" value="His_kinase_dom"/>
</dbReference>
<keyword evidence="4" id="KW-0597">Phosphoprotein</keyword>
<name>A0ABN0WRY3_9ACTN</name>
<dbReference type="InterPro" id="IPR004358">
    <property type="entry name" value="Sig_transdc_His_kin-like_C"/>
</dbReference>
<feature type="domain" description="HAMP" evidence="14">
    <location>
        <begin position="167"/>
        <end position="220"/>
    </location>
</feature>
<evidence type="ECO:0000313" key="15">
    <source>
        <dbReference type="EMBL" id="GAA0345265.1"/>
    </source>
</evidence>
<dbReference type="PROSITE" id="PS50885">
    <property type="entry name" value="HAMP"/>
    <property type="match status" value="1"/>
</dbReference>
<evidence type="ECO:0000259" key="14">
    <source>
        <dbReference type="PROSITE" id="PS50885"/>
    </source>
</evidence>
<dbReference type="PRINTS" id="PR00344">
    <property type="entry name" value="BCTRLSENSOR"/>
</dbReference>
<dbReference type="SMART" id="SM00387">
    <property type="entry name" value="HATPase_c"/>
    <property type="match status" value="1"/>
</dbReference>
<dbReference type="CDD" id="cd00075">
    <property type="entry name" value="HATPase"/>
    <property type="match status" value="1"/>
</dbReference>
<dbReference type="Gene3D" id="3.30.565.10">
    <property type="entry name" value="Histidine kinase-like ATPase, C-terminal domain"/>
    <property type="match status" value="1"/>
</dbReference>
<dbReference type="CDD" id="cd06225">
    <property type="entry name" value="HAMP"/>
    <property type="match status" value="1"/>
</dbReference>
<dbReference type="SUPFAM" id="SSF55874">
    <property type="entry name" value="ATPase domain of HSP90 chaperone/DNA topoisomerase II/histidine kinase"/>
    <property type="match status" value="1"/>
</dbReference>
<dbReference type="Proteomes" id="UP001500063">
    <property type="component" value="Unassembled WGS sequence"/>
</dbReference>
<dbReference type="GO" id="GO:0016301">
    <property type="term" value="F:kinase activity"/>
    <property type="evidence" value="ECO:0007669"/>
    <property type="project" value="UniProtKB-KW"/>
</dbReference>
<proteinExistence type="predicted"/>
<comment type="subcellular location">
    <subcellularLocation>
        <location evidence="2">Cell membrane</location>
    </subcellularLocation>
</comment>
<gene>
    <name evidence="15" type="ORF">GCM10010319_21940</name>
</gene>
<comment type="caution">
    <text evidence="15">The sequence shown here is derived from an EMBL/GenBank/DDBJ whole genome shotgun (WGS) entry which is preliminary data.</text>
</comment>
<dbReference type="SUPFAM" id="SSF47384">
    <property type="entry name" value="Homodimeric domain of signal transducing histidine kinase"/>
    <property type="match status" value="1"/>
</dbReference>
<dbReference type="PANTHER" id="PTHR45436">
    <property type="entry name" value="SENSOR HISTIDINE KINASE YKOH"/>
    <property type="match status" value="1"/>
</dbReference>
<evidence type="ECO:0000256" key="2">
    <source>
        <dbReference type="ARBA" id="ARBA00004236"/>
    </source>
</evidence>
<dbReference type="InterPro" id="IPR003594">
    <property type="entry name" value="HATPase_dom"/>
</dbReference>
<reference evidence="15 16" key="1">
    <citation type="journal article" date="2019" name="Int. J. Syst. Evol. Microbiol.">
        <title>The Global Catalogue of Microorganisms (GCM) 10K type strain sequencing project: providing services to taxonomists for standard genome sequencing and annotation.</title>
        <authorList>
            <consortium name="The Broad Institute Genomics Platform"/>
            <consortium name="The Broad Institute Genome Sequencing Center for Infectious Disease"/>
            <person name="Wu L."/>
            <person name="Ma J."/>
        </authorList>
    </citation>
    <scope>NUCLEOTIDE SEQUENCE [LARGE SCALE GENOMIC DNA]</scope>
    <source>
        <strain evidence="15 16">JCM 4565</strain>
    </source>
</reference>
<dbReference type="Gene3D" id="1.10.287.130">
    <property type="match status" value="1"/>
</dbReference>
<keyword evidence="10 12" id="KW-0472">Membrane</keyword>
<protein>
    <recommendedName>
        <fullName evidence="3">histidine kinase</fullName>
        <ecNumber evidence="3">2.7.13.3</ecNumber>
    </recommendedName>
</protein>
<keyword evidence="9" id="KW-0902">Two-component regulatory system</keyword>
<sequence length="455" mass="48527">MMLRTKITAVVAAAAALAISLAAFMSYRGVSGLVADELERGLDDRTNTVITLLAAGLTPPTRPDTIEQVVSAQGEVRLLAPGRDALPVTPDALRVARTGKGESSADVVVSGTEYGTLTRPLPGGGAVMAGQSYEGAARVDNQFLWRISWTTAAAIGFAALLGWLVLGRILRPVRRLATTTRRITTTQDLATPLPPAGSDEIGQLTYSFEHMLAALRRSRAQQQQLVQDASHELRTPLTSVRGSAELLQRARGRLDPEDEKQILTTLVTETAALDDLVRELVELATDRYTEEQPEAVDLAVAAEDSAQRFRLRTGRTVLVIEDHANPPVPVRARPRALQRCVDNLLSNAVKFSPEGTPVAVHIGGGRLTVRDQGPGIAPGEQHAVFDRFYRGPRTQATPGSGLGLAIVYDIIAADAGTVFATTAEGGGAEVGFDLPPHGQDGPNGAMARRRSWRAP</sequence>
<evidence type="ECO:0000313" key="16">
    <source>
        <dbReference type="Proteomes" id="UP001500063"/>
    </source>
</evidence>
<dbReference type="Pfam" id="PF00672">
    <property type="entry name" value="HAMP"/>
    <property type="match status" value="1"/>
</dbReference>
<dbReference type="Pfam" id="PF00512">
    <property type="entry name" value="HisKA"/>
    <property type="match status" value="1"/>
</dbReference>
<keyword evidence="16" id="KW-1185">Reference proteome</keyword>
<evidence type="ECO:0000256" key="8">
    <source>
        <dbReference type="ARBA" id="ARBA00022989"/>
    </source>
</evidence>
<dbReference type="InterPro" id="IPR003660">
    <property type="entry name" value="HAMP_dom"/>
</dbReference>
<dbReference type="PROSITE" id="PS50109">
    <property type="entry name" value="HIS_KIN"/>
    <property type="match status" value="1"/>
</dbReference>
<feature type="transmembrane region" description="Helical" evidence="12">
    <location>
        <begin position="143"/>
        <end position="166"/>
    </location>
</feature>
<keyword evidence="6 12" id="KW-0812">Transmembrane</keyword>
<evidence type="ECO:0000256" key="10">
    <source>
        <dbReference type="ARBA" id="ARBA00023136"/>
    </source>
</evidence>
<dbReference type="InterPro" id="IPR003661">
    <property type="entry name" value="HisK_dim/P_dom"/>
</dbReference>
<accession>A0ABN0WRY3</accession>
<dbReference type="Pfam" id="PF02518">
    <property type="entry name" value="HATPase_c"/>
    <property type="match status" value="1"/>
</dbReference>
<dbReference type="SMART" id="SM00388">
    <property type="entry name" value="HisKA"/>
    <property type="match status" value="1"/>
</dbReference>
<dbReference type="EMBL" id="BAAABW010000013">
    <property type="protein sequence ID" value="GAA0345265.1"/>
    <property type="molecule type" value="Genomic_DNA"/>
</dbReference>
<dbReference type="Gene3D" id="6.10.340.10">
    <property type="match status" value="1"/>
</dbReference>
<evidence type="ECO:0000256" key="4">
    <source>
        <dbReference type="ARBA" id="ARBA00022553"/>
    </source>
</evidence>
<organism evidence="15 16">
    <name type="scientific">Streptomyces blastmyceticus</name>
    <dbReference type="NCBI Taxonomy" id="68180"/>
    <lineage>
        <taxon>Bacteria</taxon>
        <taxon>Bacillati</taxon>
        <taxon>Actinomycetota</taxon>
        <taxon>Actinomycetes</taxon>
        <taxon>Kitasatosporales</taxon>
        <taxon>Streptomycetaceae</taxon>
        <taxon>Streptomyces</taxon>
    </lineage>
</organism>
<dbReference type="EC" id="2.7.13.3" evidence="3"/>
<keyword evidence="5" id="KW-0808">Transferase</keyword>
<evidence type="ECO:0000256" key="6">
    <source>
        <dbReference type="ARBA" id="ARBA00022692"/>
    </source>
</evidence>
<evidence type="ECO:0000256" key="11">
    <source>
        <dbReference type="SAM" id="MobiDB-lite"/>
    </source>
</evidence>
<dbReference type="InterPro" id="IPR036890">
    <property type="entry name" value="HATPase_C_sf"/>
</dbReference>
<dbReference type="InterPro" id="IPR036097">
    <property type="entry name" value="HisK_dim/P_sf"/>
</dbReference>
<evidence type="ECO:0000256" key="7">
    <source>
        <dbReference type="ARBA" id="ARBA00022777"/>
    </source>
</evidence>
<evidence type="ECO:0000259" key="13">
    <source>
        <dbReference type="PROSITE" id="PS50109"/>
    </source>
</evidence>
<dbReference type="InterPro" id="IPR050428">
    <property type="entry name" value="TCS_sensor_his_kinase"/>
</dbReference>
<keyword evidence="8 12" id="KW-1133">Transmembrane helix</keyword>
<dbReference type="SUPFAM" id="SSF158472">
    <property type="entry name" value="HAMP domain-like"/>
    <property type="match status" value="1"/>
</dbReference>
<evidence type="ECO:0000256" key="9">
    <source>
        <dbReference type="ARBA" id="ARBA00023012"/>
    </source>
</evidence>
<evidence type="ECO:0000256" key="12">
    <source>
        <dbReference type="SAM" id="Phobius"/>
    </source>
</evidence>
<feature type="region of interest" description="Disordered" evidence="11">
    <location>
        <begin position="432"/>
        <end position="455"/>
    </location>
</feature>
<comment type="catalytic activity">
    <reaction evidence="1">
        <text>ATP + protein L-histidine = ADP + protein N-phospho-L-histidine.</text>
        <dbReference type="EC" id="2.7.13.3"/>
    </reaction>
</comment>
<keyword evidence="7 15" id="KW-0418">Kinase</keyword>
<feature type="domain" description="Histidine kinase" evidence="13">
    <location>
        <begin position="228"/>
        <end position="438"/>
    </location>
</feature>
<dbReference type="PANTHER" id="PTHR45436:SF5">
    <property type="entry name" value="SENSOR HISTIDINE KINASE TRCS"/>
    <property type="match status" value="1"/>
</dbReference>
<dbReference type="SMART" id="SM00304">
    <property type="entry name" value="HAMP"/>
    <property type="match status" value="1"/>
</dbReference>
<evidence type="ECO:0000256" key="5">
    <source>
        <dbReference type="ARBA" id="ARBA00022679"/>
    </source>
</evidence>